<feature type="region of interest" description="Disordered" evidence="1">
    <location>
        <begin position="243"/>
        <end position="269"/>
    </location>
</feature>
<evidence type="ECO:0000313" key="3">
    <source>
        <dbReference type="Proteomes" id="UP000076871"/>
    </source>
</evidence>
<feature type="compositionally biased region" description="Polar residues" evidence="1">
    <location>
        <begin position="690"/>
        <end position="710"/>
    </location>
</feature>
<proteinExistence type="predicted"/>
<feature type="region of interest" description="Disordered" evidence="1">
    <location>
        <begin position="46"/>
        <end position="67"/>
    </location>
</feature>
<feature type="compositionally biased region" description="Low complexity" evidence="1">
    <location>
        <begin position="396"/>
        <end position="413"/>
    </location>
</feature>
<keyword evidence="3" id="KW-1185">Reference proteome</keyword>
<gene>
    <name evidence="2" type="ORF">LAESUDRAFT_750263</name>
</gene>
<feature type="compositionally biased region" description="Basic residues" evidence="1">
    <location>
        <begin position="903"/>
        <end position="918"/>
    </location>
</feature>
<feature type="compositionally biased region" description="Polar residues" evidence="1">
    <location>
        <begin position="514"/>
        <end position="541"/>
    </location>
</feature>
<evidence type="ECO:0000256" key="1">
    <source>
        <dbReference type="SAM" id="MobiDB-lite"/>
    </source>
</evidence>
<feature type="compositionally biased region" description="Low complexity" evidence="1">
    <location>
        <begin position="573"/>
        <end position="605"/>
    </location>
</feature>
<feature type="compositionally biased region" description="Basic and acidic residues" evidence="1">
    <location>
        <begin position="891"/>
        <end position="902"/>
    </location>
</feature>
<evidence type="ECO:0000313" key="2">
    <source>
        <dbReference type="EMBL" id="KZT05823.1"/>
    </source>
</evidence>
<feature type="compositionally biased region" description="Basic and acidic residues" evidence="1">
    <location>
        <begin position="332"/>
        <end position="344"/>
    </location>
</feature>
<dbReference type="STRING" id="1314785.A0A165DXG0"/>
<feature type="region of interest" description="Disordered" evidence="1">
    <location>
        <begin position="891"/>
        <end position="918"/>
    </location>
</feature>
<feature type="compositionally biased region" description="Basic and acidic residues" evidence="1">
    <location>
        <begin position="382"/>
        <end position="393"/>
    </location>
</feature>
<dbReference type="GeneID" id="63828627"/>
<feature type="compositionally biased region" description="Basic and acidic residues" evidence="1">
    <location>
        <begin position="465"/>
        <end position="476"/>
    </location>
</feature>
<feature type="compositionally biased region" description="Polar residues" evidence="1">
    <location>
        <begin position="611"/>
        <end position="623"/>
    </location>
</feature>
<feature type="region of interest" description="Disordered" evidence="1">
    <location>
        <begin position="508"/>
        <end position="747"/>
    </location>
</feature>
<protein>
    <submittedName>
        <fullName evidence="2">Uncharacterized protein</fullName>
    </submittedName>
</protein>
<dbReference type="Proteomes" id="UP000076871">
    <property type="component" value="Unassembled WGS sequence"/>
</dbReference>
<name>A0A165DXG0_9APHY</name>
<feature type="compositionally biased region" description="Low complexity" evidence="1">
    <location>
        <begin position="244"/>
        <end position="266"/>
    </location>
</feature>
<dbReference type="AlphaFoldDB" id="A0A165DXG0"/>
<reference evidence="2 3" key="1">
    <citation type="journal article" date="2016" name="Mol. Biol. Evol.">
        <title>Comparative Genomics of Early-Diverging Mushroom-Forming Fungi Provides Insights into the Origins of Lignocellulose Decay Capabilities.</title>
        <authorList>
            <person name="Nagy L.G."/>
            <person name="Riley R."/>
            <person name="Tritt A."/>
            <person name="Adam C."/>
            <person name="Daum C."/>
            <person name="Floudas D."/>
            <person name="Sun H."/>
            <person name="Yadav J.S."/>
            <person name="Pangilinan J."/>
            <person name="Larsson K.H."/>
            <person name="Matsuura K."/>
            <person name="Barry K."/>
            <person name="Labutti K."/>
            <person name="Kuo R."/>
            <person name="Ohm R.A."/>
            <person name="Bhattacharya S.S."/>
            <person name="Shirouzu T."/>
            <person name="Yoshinaga Y."/>
            <person name="Martin F.M."/>
            <person name="Grigoriev I.V."/>
            <person name="Hibbett D.S."/>
        </authorList>
    </citation>
    <scope>NUCLEOTIDE SEQUENCE [LARGE SCALE GENOMIC DNA]</scope>
    <source>
        <strain evidence="2 3">93-53</strain>
    </source>
</reference>
<feature type="region of interest" description="Disordered" evidence="1">
    <location>
        <begin position="291"/>
        <end position="491"/>
    </location>
</feature>
<dbReference type="OrthoDB" id="2684446at2759"/>
<dbReference type="RefSeq" id="XP_040763563.1">
    <property type="nucleotide sequence ID" value="XM_040911599.1"/>
</dbReference>
<dbReference type="InParanoid" id="A0A165DXG0"/>
<accession>A0A165DXG0</accession>
<dbReference type="EMBL" id="KV427627">
    <property type="protein sequence ID" value="KZT05823.1"/>
    <property type="molecule type" value="Genomic_DNA"/>
</dbReference>
<feature type="compositionally biased region" description="Polar residues" evidence="1">
    <location>
        <begin position="658"/>
        <end position="675"/>
    </location>
</feature>
<sequence length="918" mass="99302">MAYRGPMLAVHHYEDGLHNDPNMLDADILEFVGDDHIHDLHSFVARPSSRGSASSPPPPYTPMSWSSSPLPTPAFSAHHSFTIPAPLMAQQERPVPQSMLDDPAFSPDPRRNPHFVMTTTEEIRAAFAAPSKPPHVHVADATNAWKSQPLPFSQVPRMLQPGFSDSSHLSVQHPRAQSAPYVPFTPRVISRDVVPSVSRASTHTISASSVFPLHTVWQPPATYRTSSIYSDSIDGIEPFLVQRTPETSSPSSTSSSPRGSPLSVASKTALPPAAPVNDEYKISHLPPPPAVSVVPPPRSSSLAHAYPSRSAQAPLPNPVAIASEPIPTRPEPPLHNESSPELHSRAIPASQRLARSATVPAPPAPPVNASSQAPSRSQSHTTPREQQRGRSRDVQPVQNVPRNRSRRPSVSAPRDLDRIDELDETDPRGLAWHHESPYEAIARSVGRQKDGSGMIGVGTANENGTQRKHDRSRERTLPIPQPSANHFSVEPGQIFPTGALFQAAQAPYVPPQATSSYPPLSTPYNEISSQTATSRLNPQNESVYASVAPSPPPVSQGVSAHGAHHLGKTQSRPVPTTEEQPPTSTSQISTRRSPRRVPVPVDTVSLEPNAETPSQPLMQQRPSQRPHVRFESPTRPQVKPPLNQGSVDEGYNAGAGAQQPSADTSSVPFPVQQPSRVPVHTAQPPVGQPQVHSNYPGSNESSSTSTNADLISQAAGFQRPDIQLPPRRPPPSWQMQSSLPPSHLPKQLVMPAPLQPLEEQRKAGLAQQQQDQFVIAPYMGRTARSDEGHGGRTDVHVHSGKHVLHHSVSHTGYYDPASTRARKVVQGRAEAIPMTGPNVLHKRTANNVPAPEPPASTATTAMFAARVVDTRDGGGKAKAEKVASALWPRDRCKDENDHDRGEKKHGRKLSKLGRKLTK</sequence>
<organism evidence="2 3">
    <name type="scientific">Laetiporus sulphureus 93-53</name>
    <dbReference type="NCBI Taxonomy" id="1314785"/>
    <lineage>
        <taxon>Eukaryota</taxon>
        <taxon>Fungi</taxon>
        <taxon>Dikarya</taxon>
        <taxon>Basidiomycota</taxon>
        <taxon>Agaricomycotina</taxon>
        <taxon>Agaricomycetes</taxon>
        <taxon>Polyporales</taxon>
        <taxon>Laetiporus</taxon>
    </lineage>
</organism>